<dbReference type="InterPro" id="IPR050275">
    <property type="entry name" value="PGM_Phosphatase"/>
</dbReference>
<dbReference type="AlphaFoldDB" id="A0A9X0W7B2"/>
<dbReference type="CDD" id="cd07067">
    <property type="entry name" value="HP_PGM_like"/>
    <property type="match status" value="1"/>
</dbReference>
<gene>
    <name evidence="1" type="ORF">CKO42_06880</name>
</gene>
<evidence type="ECO:0000313" key="2">
    <source>
        <dbReference type="Proteomes" id="UP001138768"/>
    </source>
</evidence>
<dbReference type="SUPFAM" id="SSF53254">
    <property type="entry name" value="Phosphoglycerate mutase-like"/>
    <property type="match status" value="1"/>
</dbReference>
<dbReference type="GO" id="GO:0016791">
    <property type="term" value="F:phosphatase activity"/>
    <property type="evidence" value="ECO:0007669"/>
    <property type="project" value="TreeGrafter"/>
</dbReference>
<comment type="caution">
    <text evidence="1">The sequence shown here is derived from an EMBL/GenBank/DDBJ whole genome shotgun (WGS) entry which is preliminary data.</text>
</comment>
<dbReference type="Proteomes" id="UP001138768">
    <property type="component" value="Unassembled WGS sequence"/>
</dbReference>
<sequence length="186" mass="20912">MIRGQGVDHPLSALGWQQMRAAVGDDNPWDLILSSPMARARDFASELAARHGLPLAVDPELREVAMGAWEGRRPTELAEEEPATFSAFRSDPVANRPPGGERLEALQARIGRAYDRQIATYPGRHLLIVCHAGVSRAIVGHVLNADPQHWYRIRIDYAGLTRVRHDRYGISLEFVNAQRLRSWRHP</sequence>
<dbReference type="EMBL" id="NRRY01000007">
    <property type="protein sequence ID" value="MBK1618172.1"/>
    <property type="molecule type" value="Genomic_DNA"/>
</dbReference>
<organism evidence="1 2">
    <name type="scientific">Lamprobacter modestohalophilus</name>
    <dbReference type="NCBI Taxonomy" id="1064514"/>
    <lineage>
        <taxon>Bacteria</taxon>
        <taxon>Pseudomonadati</taxon>
        <taxon>Pseudomonadota</taxon>
        <taxon>Gammaproteobacteria</taxon>
        <taxon>Chromatiales</taxon>
        <taxon>Chromatiaceae</taxon>
        <taxon>Lamprobacter</taxon>
    </lineage>
</organism>
<protein>
    <submittedName>
        <fullName evidence="1">Histidine phosphatase family protein</fullName>
    </submittedName>
</protein>
<dbReference type="PANTHER" id="PTHR48100">
    <property type="entry name" value="BROAD-SPECIFICITY PHOSPHATASE YOR283W-RELATED"/>
    <property type="match status" value="1"/>
</dbReference>
<dbReference type="InterPro" id="IPR013078">
    <property type="entry name" value="His_Pase_superF_clade-1"/>
</dbReference>
<proteinExistence type="predicted"/>
<name>A0A9X0W7B2_9GAMM</name>
<accession>A0A9X0W7B2</accession>
<dbReference type="GO" id="GO:0005737">
    <property type="term" value="C:cytoplasm"/>
    <property type="evidence" value="ECO:0007669"/>
    <property type="project" value="TreeGrafter"/>
</dbReference>
<dbReference type="PANTHER" id="PTHR48100:SF1">
    <property type="entry name" value="HISTIDINE PHOSPHATASE FAMILY PROTEIN-RELATED"/>
    <property type="match status" value="1"/>
</dbReference>
<evidence type="ECO:0000313" key="1">
    <source>
        <dbReference type="EMBL" id="MBK1618172.1"/>
    </source>
</evidence>
<dbReference type="InterPro" id="IPR029033">
    <property type="entry name" value="His_PPase_superfam"/>
</dbReference>
<dbReference type="Gene3D" id="3.40.50.1240">
    <property type="entry name" value="Phosphoglycerate mutase-like"/>
    <property type="match status" value="1"/>
</dbReference>
<reference evidence="1 2" key="1">
    <citation type="journal article" date="2020" name="Microorganisms">
        <title>Osmotic Adaptation and Compatible Solute Biosynthesis of Phototrophic Bacteria as Revealed from Genome Analyses.</title>
        <authorList>
            <person name="Imhoff J.F."/>
            <person name="Rahn T."/>
            <person name="Kunzel S."/>
            <person name="Keller A."/>
            <person name="Neulinger S.C."/>
        </authorList>
    </citation>
    <scope>NUCLEOTIDE SEQUENCE [LARGE SCALE GENOMIC DNA]</scope>
    <source>
        <strain evidence="1 2">DSM 25653</strain>
    </source>
</reference>
<keyword evidence="2" id="KW-1185">Reference proteome</keyword>
<dbReference type="Pfam" id="PF00300">
    <property type="entry name" value="His_Phos_1"/>
    <property type="match status" value="1"/>
</dbReference>